<dbReference type="EMBL" id="JABCKI010006439">
    <property type="protein sequence ID" value="KAG5634380.1"/>
    <property type="molecule type" value="Genomic_DNA"/>
</dbReference>
<feature type="transmembrane region" description="Helical" evidence="1">
    <location>
        <begin position="12"/>
        <end position="35"/>
    </location>
</feature>
<accession>A0A9P7K2Y7</accession>
<keyword evidence="1" id="KW-0812">Transmembrane</keyword>
<reference evidence="2" key="2">
    <citation type="submission" date="2021-10" db="EMBL/GenBank/DDBJ databases">
        <title>Phylogenomics reveals ancestral predisposition of the termite-cultivated fungus Termitomyces towards a domesticated lifestyle.</title>
        <authorList>
            <person name="Auxier B."/>
            <person name="Grum-Grzhimaylo A."/>
            <person name="Cardenas M.E."/>
            <person name="Lodge J.D."/>
            <person name="Laessoe T."/>
            <person name="Pedersen O."/>
            <person name="Smith M.E."/>
            <person name="Kuyper T.W."/>
            <person name="Franco-Molano E.A."/>
            <person name="Baroni T.J."/>
            <person name="Aanen D.K."/>
        </authorList>
    </citation>
    <scope>NUCLEOTIDE SEQUENCE</scope>
    <source>
        <strain evidence="2">D49</strain>
    </source>
</reference>
<keyword evidence="1" id="KW-0472">Membrane</keyword>
<proteinExistence type="predicted"/>
<keyword evidence="3" id="KW-1185">Reference proteome</keyword>
<comment type="caution">
    <text evidence="2">The sequence shown here is derived from an EMBL/GenBank/DDBJ whole genome shotgun (WGS) entry which is preliminary data.</text>
</comment>
<evidence type="ECO:0000313" key="2">
    <source>
        <dbReference type="EMBL" id="KAG5634380.1"/>
    </source>
</evidence>
<protein>
    <submittedName>
        <fullName evidence="2">Uncharacterized protein</fullName>
    </submittedName>
</protein>
<dbReference type="Proteomes" id="UP000717328">
    <property type="component" value="Unassembled WGS sequence"/>
</dbReference>
<keyword evidence="1" id="KW-1133">Transmembrane helix</keyword>
<evidence type="ECO:0000313" key="3">
    <source>
        <dbReference type="Proteomes" id="UP000717328"/>
    </source>
</evidence>
<gene>
    <name evidence="2" type="ORF">H0H81_002167</name>
</gene>
<sequence length="160" mass="18239">MSQFSLYLLLPTVLRVFFFLPWCVVAGGAILLFPTHLELVFFKTGYNAPLRGIHRFALWADIGPQLVSVFLAFLLVLWYAYPMPALVLASGIVARMVYAWQGFQFDGNVLLGEDDRQSVYVVWKEYMFADALVSLKKTNTGYVLTKAEHEEGDEDDEKEM</sequence>
<evidence type="ECO:0000256" key="1">
    <source>
        <dbReference type="SAM" id="Phobius"/>
    </source>
</evidence>
<feature type="transmembrane region" description="Helical" evidence="1">
    <location>
        <begin position="56"/>
        <end position="79"/>
    </location>
</feature>
<organism evidence="2 3">
    <name type="scientific">Sphagnurus paluster</name>
    <dbReference type="NCBI Taxonomy" id="117069"/>
    <lineage>
        <taxon>Eukaryota</taxon>
        <taxon>Fungi</taxon>
        <taxon>Dikarya</taxon>
        <taxon>Basidiomycota</taxon>
        <taxon>Agaricomycotina</taxon>
        <taxon>Agaricomycetes</taxon>
        <taxon>Agaricomycetidae</taxon>
        <taxon>Agaricales</taxon>
        <taxon>Tricholomatineae</taxon>
        <taxon>Lyophyllaceae</taxon>
        <taxon>Sphagnurus</taxon>
    </lineage>
</organism>
<dbReference type="OrthoDB" id="2752889at2759"/>
<dbReference type="AlphaFoldDB" id="A0A9P7K2Y7"/>
<name>A0A9P7K2Y7_9AGAR</name>
<reference evidence="2" key="1">
    <citation type="submission" date="2021-02" db="EMBL/GenBank/DDBJ databases">
        <authorList>
            <person name="Nieuwenhuis M."/>
            <person name="Van De Peppel L.J.J."/>
        </authorList>
    </citation>
    <scope>NUCLEOTIDE SEQUENCE</scope>
    <source>
        <strain evidence="2">D49</strain>
    </source>
</reference>